<organism evidence="1 2">
    <name type="scientific">Dallia pectoralis</name>
    <name type="common">Alaska blackfish</name>
    <dbReference type="NCBI Taxonomy" id="75939"/>
    <lineage>
        <taxon>Eukaryota</taxon>
        <taxon>Metazoa</taxon>
        <taxon>Chordata</taxon>
        <taxon>Craniata</taxon>
        <taxon>Vertebrata</taxon>
        <taxon>Euteleostomi</taxon>
        <taxon>Actinopterygii</taxon>
        <taxon>Neopterygii</taxon>
        <taxon>Teleostei</taxon>
        <taxon>Protacanthopterygii</taxon>
        <taxon>Esociformes</taxon>
        <taxon>Umbridae</taxon>
        <taxon>Dallia</taxon>
    </lineage>
</organism>
<dbReference type="Proteomes" id="UP001157502">
    <property type="component" value="Chromosome 17"/>
</dbReference>
<dbReference type="EMBL" id="CM055744">
    <property type="protein sequence ID" value="KAJ7998704.1"/>
    <property type="molecule type" value="Genomic_DNA"/>
</dbReference>
<gene>
    <name evidence="1" type="ORF">DPEC_G00207630</name>
</gene>
<comment type="caution">
    <text evidence="1">The sequence shown here is derived from an EMBL/GenBank/DDBJ whole genome shotgun (WGS) entry which is preliminary data.</text>
</comment>
<sequence length="125" mass="14369">MLLIRFTISGEEKEVEKVKDQKEEVEKVKDQKEEVEKVKDQKKVEKVKDQKEVEKVKDQKEEVEKVKDQKEEVEKGTGMSPADVGGVVRHRDEASEQRTVYVMNDRQCASVSDRPVIKSPGCIPN</sequence>
<evidence type="ECO:0000313" key="2">
    <source>
        <dbReference type="Proteomes" id="UP001157502"/>
    </source>
</evidence>
<accession>A0ACC2G4X2</accession>
<name>A0ACC2G4X2_DALPE</name>
<proteinExistence type="predicted"/>
<reference evidence="1" key="1">
    <citation type="submission" date="2021-05" db="EMBL/GenBank/DDBJ databases">
        <authorList>
            <person name="Pan Q."/>
            <person name="Jouanno E."/>
            <person name="Zahm M."/>
            <person name="Klopp C."/>
            <person name="Cabau C."/>
            <person name="Louis A."/>
            <person name="Berthelot C."/>
            <person name="Parey E."/>
            <person name="Roest Crollius H."/>
            <person name="Montfort J."/>
            <person name="Robinson-Rechavi M."/>
            <person name="Bouchez O."/>
            <person name="Lampietro C."/>
            <person name="Lopez Roques C."/>
            <person name="Donnadieu C."/>
            <person name="Postlethwait J."/>
            <person name="Bobe J."/>
            <person name="Dillon D."/>
            <person name="Chandos A."/>
            <person name="von Hippel F."/>
            <person name="Guiguen Y."/>
        </authorList>
    </citation>
    <scope>NUCLEOTIDE SEQUENCE</scope>
    <source>
        <strain evidence="1">YG-Jan2019</strain>
    </source>
</reference>
<evidence type="ECO:0000313" key="1">
    <source>
        <dbReference type="EMBL" id="KAJ7998704.1"/>
    </source>
</evidence>
<keyword evidence="2" id="KW-1185">Reference proteome</keyword>
<protein>
    <submittedName>
        <fullName evidence="1">Uncharacterized protein</fullName>
    </submittedName>
</protein>